<feature type="transmembrane region" description="Helical" evidence="1">
    <location>
        <begin position="452"/>
        <end position="470"/>
    </location>
</feature>
<name>A0A7W4FDY7_GLUDI</name>
<evidence type="ECO:0000256" key="1">
    <source>
        <dbReference type="SAM" id="Phobius"/>
    </source>
</evidence>
<feature type="transmembrane region" description="Helical" evidence="1">
    <location>
        <begin position="197"/>
        <end position="217"/>
    </location>
</feature>
<reference evidence="2 3" key="1">
    <citation type="submission" date="2020-04" db="EMBL/GenBank/DDBJ databases">
        <title>Description of novel Gluconacetobacter.</title>
        <authorList>
            <person name="Sombolestani A."/>
        </authorList>
    </citation>
    <scope>NUCLEOTIDE SEQUENCE [LARGE SCALE GENOMIC DNA]</scope>
    <source>
        <strain evidence="2 3">LMG 7603</strain>
    </source>
</reference>
<sequence length="632" mass="68862">MPVAQRYTWVGSVAVVLLLAALWCAARPFLGIAEDAELYTIQALNGLMPGRFATDLWFQYGSQDQFTLFSVIYKPFLRLFGLAWGNFILSVIGYACWVAGLHRLAGGLFRDGRLTVIAMAGAIAIEPGRFELARSGDAPLTPRLFAEALTMWALGSMLRGYPLRALVLLGFSLFIHPLATLGGIAVLFFYQATRRPALWGLAAIAVPVILMLAYGGIQPFPRVLARFDAEWLRIVWVRDSNCFLTEWGITRWLPAADNFVLAAIVMIFADAWERRFVAVVLVVSAGGFLASLIGGDWLHNELIVDLQSWRAIWLLDLVVHLFAGASLLRVRARSDFSAGSAASVLAVTWGLLFLATFLPAVNVAAAAMALVTLGVCAWEHKYRQPLPFRGRFLVQLCTGAALGLTLVILYSALVTPPFVWWSIYGAAVAAVTLVVLWRVSGGSAGGGWTPRPLSALVVPAVLLALAGLGWDHRAPWRIFVDTADRPPAALAALLPGNGPIYWEGDVTVPWFVLKRPSYFSCDQGAGVLFSRGTAINFQHRSDVFRSLRTFDFDGHFCPAIDGQQKIFTRGDLSSVCAASPGLEALVLARQAADDPGAVWVAPAEQVNEVRRGGVLKRYATNTFFIYSCAALR</sequence>
<protein>
    <recommendedName>
        <fullName evidence="4">Transmembrane protein</fullName>
    </recommendedName>
</protein>
<gene>
    <name evidence="2" type="ORF">HLH33_06845</name>
</gene>
<keyword evidence="1" id="KW-0472">Membrane</keyword>
<organism evidence="2 3">
    <name type="scientific">Gluconacetobacter diazotrophicus</name>
    <name type="common">Acetobacter diazotrophicus</name>
    <dbReference type="NCBI Taxonomy" id="33996"/>
    <lineage>
        <taxon>Bacteria</taxon>
        <taxon>Pseudomonadati</taxon>
        <taxon>Pseudomonadota</taxon>
        <taxon>Alphaproteobacteria</taxon>
        <taxon>Acetobacterales</taxon>
        <taxon>Acetobacteraceae</taxon>
        <taxon>Gluconacetobacter</taxon>
    </lineage>
</organism>
<comment type="caution">
    <text evidence="2">The sequence shown here is derived from an EMBL/GenBank/DDBJ whole genome shotgun (WGS) entry which is preliminary data.</text>
</comment>
<feature type="transmembrane region" description="Helical" evidence="1">
    <location>
        <begin position="112"/>
        <end position="132"/>
    </location>
</feature>
<feature type="transmembrane region" description="Helical" evidence="1">
    <location>
        <begin position="276"/>
        <end position="299"/>
    </location>
</feature>
<feature type="transmembrane region" description="Helical" evidence="1">
    <location>
        <begin position="418"/>
        <end position="440"/>
    </location>
</feature>
<feature type="transmembrane region" description="Helical" evidence="1">
    <location>
        <begin position="311"/>
        <end position="330"/>
    </location>
</feature>
<evidence type="ECO:0008006" key="4">
    <source>
        <dbReference type="Google" id="ProtNLM"/>
    </source>
</evidence>
<feature type="transmembrane region" description="Helical" evidence="1">
    <location>
        <begin position="249"/>
        <end position="269"/>
    </location>
</feature>
<dbReference type="EMBL" id="JABEQG010000009">
    <property type="protein sequence ID" value="MBB2156026.1"/>
    <property type="molecule type" value="Genomic_DNA"/>
</dbReference>
<feature type="transmembrane region" description="Helical" evidence="1">
    <location>
        <begin position="6"/>
        <end position="26"/>
    </location>
</feature>
<accession>A0A7W4FDY7</accession>
<evidence type="ECO:0000313" key="3">
    <source>
        <dbReference type="Proteomes" id="UP000550787"/>
    </source>
</evidence>
<feature type="transmembrane region" description="Helical" evidence="1">
    <location>
        <begin position="167"/>
        <end position="190"/>
    </location>
</feature>
<dbReference type="RefSeq" id="WP_183115664.1">
    <property type="nucleotide sequence ID" value="NZ_JABEQG010000009.1"/>
</dbReference>
<keyword evidence="1" id="KW-0812">Transmembrane</keyword>
<dbReference type="Proteomes" id="UP000550787">
    <property type="component" value="Unassembled WGS sequence"/>
</dbReference>
<feature type="transmembrane region" description="Helical" evidence="1">
    <location>
        <begin position="337"/>
        <end position="357"/>
    </location>
</feature>
<feature type="transmembrane region" description="Helical" evidence="1">
    <location>
        <begin position="79"/>
        <end position="100"/>
    </location>
</feature>
<keyword evidence="1" id="KW-1133">Transmembrane helix</keyword>
<feature type="transmembrane region" description="Helical" evidence="1">
    <location>
        <begin position="392"/>
        <end position="412"/>
    </location>
</feature>
<dbReference type="AlphaFoldDB" id="A0A7W4FDY7"/>
<proteinExistence type="predicted"/>
<evidence type="ECO:0000313" key="2">
    <source>
        <dbReference type="EMBL" id="MBB2156026.1"/>
    </source>
</evidence>
<feature type="transmembrane region" description="Helical" evidence="1">
    <location>
        <begin position="363"/>
        <end position="380"/>
    </location>
</feature>